<evidence type="ECO:0000313" key="1">
    <source>
        <dbReference type="Proteomes" id="UP000887565"/>
    </source>
</evidence>
<proteinExistence type="predicted"/>
<reference evidence="2" key="1">
    <citation type="submission" date="2022-11" db="UniProtKB">
        <authorList>
            <consortium name="WormBaseParasite"/>
        </authorList>
    </citation>
    <scope>IDENTIFICATION</scope>
</reference>
<dbReference type="AlphaFoldDB" id="A0A915KRR8"/>
<dbReference type="Proteomes" id="UP000887565">
    <property type="component" value="Unplaced"/>
</dbReference>
<evidence type="ECO:0000313" key="2">
    <source>
        <dbReference type="WBParaSite" id="nRc.2.0.1.t41179-RA"/>
    </source>
</evidence>
<keyword evidence="1" id="KW-1185">Reference proteome</keyword>
<dbReference type="WBParaSite" id="nRc.2.0.1.t41179-RA">
    <property type="protein sequence ID" value="nRc.2.0.1.t41179-RA"/>
    <property type="gene ID" value="nRc.2.0.1.g41179"/>
</dbReference>
<protein>
    <submittedName>
        <fullName evidence="2">Uncharacterized protein</fullName>
    </submittedName>
</protein>
<organism evidence="1 2">
    <name type="scientific">Romanomermis culicivorax</name>
    <name type="common">Nematode worm</name>
    <dbReference type="NCBI Taxonomy" id="13658"/>
    <lineage>
        <taxon>Eukaryota</taxon>
        <taxon>Metazoa</taxon>
        <taxon>Ecdysozoa</taxon>
        <taxon>Nematoda</taxon>
        <taxon>Enoplea</taxon>
        <taxon>Dorylaimia</taxon>
        <taxon>Mermithida</taxon>
        <taxon>Mermithoidea</taxon>
        <taxon>Mermithidae</taxon>
        <taxon>Romanomermis</taxon>
    </lineage>
</organism>
<accession>A0A915KRR8</accession>
<sequence>MQNRYFFATIFAKLDTPNDLFVNQIGGHRVVGGLMPRRKNFFPIEQAPRGAILPDALLFGVLFALTDGVGHVIGAAAQTRHLSMKKDIPSVNSVSQNKAEYQQIPNLKDGLKIPWPTIKCNLSKLDVILCSKKSAYLSLIKCSFFDILLLLFNDRLTADSPSFDSIFGSTASPINLKIMVQTAKAA</sequence>
<name>A0A915KRR8_ROMCU</name>